<dbReference type="EMBL" id="CP075585">
    <property type="protein sequence ID" value="QZA58651.1"/>
    <property type="molecule type" value="Genomic_DNA"/>
</dbReference>
<keyword evidence="9" id="KW-1185">Reference proteome</keyword>
<evidence type="ECO:0000256" key="4">
    <source>
        <dbReference type="ARBA" id="ARBA00022692"/>
    </source>
</evidence>
<proteinExistence type="inferred from homology"/>
<feature type="transmembrane region" description="Helical" evidence="7">
    <location>
        <begin position="146"/>
        <end position="165"/>
    </location>
</feature>
<comment type="subcellular location">
    <subcellularLocation>
        <location evidence="1 7">Cell membrane</location>
        <topology evidence="1 7">Multi-pass membrane protein</topology>
    </subcellularLocation>
</comment>
<reference evidence="8 9" key="1">
    <citation type="submission" date="2021-05" db="EMBL/GenBank/DDBJ databases">
        <title>Ecology and evolution of chlamydial symbionts of arthropods.</title>
        <authorList>
            <person name="Halter T."/>
            <person name="Sixt B.S."/>
            <person name="Toenshoff E.R."/>
            <person name="Koestlbacher S."/>
            <person name="Schulz F."/>
            <person name="Kostanjsek R."/>
            <person name="Collingro A."/>
            <person name="Hendrickx F."/>
            <person name="Horn M."/>
        </authorList>
    </citation>
    <scope>NUCLEOTIDE SEQUENCE [LARGE SCALE GENOMIC DNA]</scope>
    <source>
        <strain evidence="8 9">15C</strain>
    </source>
</reference>
<evidence type="ECO:0000313" key="8">
    <source>
        <dbReference type="EMBL" id="QZA58651.1"/>
    </source>
</evidence>
<evidence type="ECO:0000256" key="2">
    <source>
        <dbReference type="ARBA" id="ARBA00009784"/>
    </source>
</evidence>
<comment type="similarity">
    <text evidence="2 7">Belongs to the UPF0056 (MarC) family.</text>
</comment>
<gene>
    <name evidence="8" type="ORF">RHAB15C_0000529</name>
</gene>
<dbReference type="RefSeq" id="WP_194845753.1">
    <property type="nucleotide sequence ID" value="NZ_CP075585.1"/>
</dbReference>
<sequence>MNFTQVINYFISLLVVCSPFAALPALLNLTQGMTLKEKKNTGLIAAIAVGIILISMTWIGSSFLSFLGITIPAFQITGGIVVFLLAFSMLNAQVSRMKQTIEDQKEAQKKDSVAIVPLAIPITAGPGAISTVIIANATHPGVTNQVYMTICATLVALVIGVTLYFSGNIEKFLGQTGINIFNRIAGLILAAMAIQMLAQGVVGLLTILW</sequence>
<dbReference type="Pfam" id="PF01914">
    <property type="entry name" value="MarC"/>
    <property type="match status" value="1"/>
</dbReference>
<dbReference type="PANTHER" id="PTHR33508">
    <property type="entry name" value="UPF0056 MEMBRANE PROTEIN YHCE"/>
    <property type="match status" value="1"/>
</dbReference>
<evidence type="ECO:0000256" key="6">
    <source>
        <dbReference type="ARBA" id="ARBA00023136"/>
    </source>
</evidence>
<feature type="transmembrane region" description="Helical" evidence="7">
    <location>
        <begin position="41"/>
        <end position="60"/>
    </location>
</feature>
<dbReference type="Proteomes" id="UP000822862">
    <property type="component" value="Chromosome"/>
</dbReference>
<dbReference type="InterPro" id="IPR002771">
    <property type="entry name" value="Multi_antbiot-R_MarC"/>
</dbReference>
<keyword evidence="5 7" id="KW-1133">Transmembrane helix</keyword>
<organism evidence="8 9">
    <name type="scientific">Candidatus Rhabdochlamydia porcellionis</name>
    <dbReference type="NCBI Taxonomy" id="225148"/>
    <lineage>
        <taxon>Bacteria</taxon>
        <taxon>Pseudomonadati</taxon>
        <taxon>Chlamydiota</taxon>
        <taxon>Chlamydiia</taxon>
        <taxon>Parachlamydiales</taxon>
        <taxon>Candidatus Rhabdochlamydiaceae</taxon>
        <taxon>Candidatus Rhabdochlamydia</taxon>
    </lineage>
</organism>
<evidence type="ECO:0000313" key="9">
    <source>
        <dbReference type="Proteomes" id="UP000822862"/>
    </source>
</evidence>
<name>A0ABX8YZ64_9BACT</name>
<evidence type="ECO:0000256" key="3">
    <source>
        <dbReference type="ARBA" id="ARBA00022475"/>
    </source>
</evidence>
<evidence type="ECO:0000256" key="7">
    <source>
        <dbReference type="RuleBase" id="RU362048"/>
    </source>
</evidence>
<feature type="transmembrane region" description="Helical" evidence="7">
    <location>
        <begin position="6"/>
        <end position="29"/>
    </location>
</feature>
<feature type="transmembrane region" description="Helical" evidence="7">
    <location>
        <begin position="186"/>
        <end position="208"/>
    </location>
</feature>
<protein>
    <recommendedName>
        <fullName evidence="7">UPF0056 membrane protein</fullName>
    </recommendedName>
</protein>
<evidence type="ECO:0000256" key="1">
    <source>
        <dbReference type="ARBA" id="ARBA00004651"/>
    </source>
</evidence>
<feature type="transmembrane region" description="Helical" evidence="7">
    <location>
        <begin position="113"/>
        <end position="134"/>
    </location>
</feature>
<keyword evidence="3" id="KW-1003">Cell membrane</keyword>
<feature type="transmembrane region" description="Helical" evidence="7">
    <location>
        <begin position="66"/>
        <end position="92"/>
    </location>
</feature>
<evidence type="ECO:0000256" key="5">
    <source>
        <dbReference type="ARBA" id="ARBA00022989"/>
    </source>
</evidence>
<keyword evidence="4 7" id="KW-0812">Transmembrane</keyword>
<dbReference type="NCBIfam" id="TIGR00427">
    <property type="entry name" value="NAAT family transporter"/>
    <property type="match status" value="1"/>
</dbReference>
<keyword evidence="6 7" id="KW-0472">Membrane</keyword>
<dbReference type="PANTHER" id="PTHR33508:SF1">
    <property type="entry name" value="UPF0056 MEMBRANE PROTEIN YHCE"/>
    <property type="match status" value="1"/>
</dbReference>
<accession>A0ABX8YZ64</accession>